<evidence type="ECO:0000256" key="6">
    <source>
        <dbReference type="ARBA" id="ARBA00022741"/>
    </source>
</evidence>
<evidence type="ECO:0000256" key="11">
    <source>
        <dbReference type="ARBA" id="ARBA00023136"/>
    </source>
</evidence>
<dbReference type="InterPro" id="IPR020845">
    <property type="entry name" value="AMP-binding_CS"/>
</dbReference>
<dbReference type="InterPro" id="IPR000873">
    <property type="entry name" value="AMP-dep_synth/lig_dom"/>
</dbReference>
<dbReference type="PANTHER" id="PTHR43767">
    <property type="entry name" value="LONG-CHAIN-FATTY-ACID--COA LIGASE"/>
    <property type="match status" value="1"/>
</dbReference>
<dbReference type="InterPro" id="IPR025110">
    <property type="entry name" value="AMP-bd_C"/>
</dbReference>
<reference evidence="17" key="1">
    <citation type="submission" date="2021-02" db="EMBL/GenBank/DDBJ databases">
        <title>PHA producing bacteria isolated from coastal sediment in Guangdong, Shenzhen.</title>
        <authorList>
            <person name="Zheng W."/>
            <person name="Yu S."/>
            <person name="Huang Y."/>
        </authorList>
    </citation>
    <scope>NUCLEOTIDE SEQUENCE</scope>
    <source>
        <strain evidence="17">TN14-10</strain>
    </source>
</reference>
<dbReference type="Pfam" id="PF00501">
    <property type="entry name" value="AMP-binding"/>
    <property type="match status" value="1"/>
</dbReference>
<keyword evidence="18" id="KW-1185">Reference proteome</keyword>
<keyword evidence="8" id="KW-0067">ATP-binding</keyword>
<dbReference type="AlphaFoldDB" id="A0A939DF91"/>
<gene>
    <name evidence="17" type="ORF">JYP50_07460</name>
</gene>
<evidence type="ECO:0000313" key="18">
    <source>
        <dbReference type="Proteomes" id="UP000664303"/>
    </source>
</evidence>
<evidence type="ECO:0000313" key="17">
    <source>
        <dbReference type="EMBL" id="MBN7796422.1"/>
    </source>
</evidence>
<dbReference type="GO" id="GO:0004467">
    <property type="term" value="F:long-chain fatty acid-CoA ligase activity"/>
    <property type="evidence" value="ECO:0007669"/>
    <property type="project" value="UniProtKB-EC"/>
</dbReference>
<comment type="cofactor">
    <cofactor evidence="1">
        <name>Mg(2+)</name>
        <dbReference type="ChEBI" id="CHEBI:18420"/>
    </cofactor>
</comment>
<evidence type="ECO:0000259" key="16">
    <source>
        <dbReference type="Pfam" id="PF13193"/>
    </source>
</evidence>
<keyword evidence="5" id="KW-0436">Ligase</keyword>
<keyword evidence="6" id="KW-0547">Nucleotide-binding</keyword>
<sequence length="571" mass="62652">MENEFWDGLRAPGIPDSIDTSSYKNLLEILTSAFDCHGKRPAFTGMGHTLTYSEIDELSSEFCRYLQYHTDLQVGDRIAIQMANLLQYPVVLYCALKAGLIIVNTNPLYTAREMQHQFNDAGVKALVFMSTFGDKVAEVLPHTSIETVIVTNIGDLLPFVKRTTYNFLAHHIKKMVPRFSIRGIKSFRNALAMGRRSPQQKPVDTKPNDIAALQYTGGTTGVAKGAILTHANLVANMLQINAGLQQTDSSGERIFKPGEEVIVAPLPFYHIYAFTMHLISAAHNGQHNILIANPRDPDLFVRALKPWKITVFVGLNTLFISLLRHAGFRNLDFGSLKATNSGGAALATDTNERWAELTGCRIAEGYGLTECSPVVCASGAGDHVNPQSVGLPLPNTALKLIDARGAEIVTPGKAGELCIKGPQVMKGYWNQPEATKEVLDEEGWFKSGDIATIDEDGVVRIVDRVKDLVIVSGFNVYPNEIESVVTAHPSVEHAAAIGVEDEKTGEAVKLFVVRSDPELTQSQLLAYCREQLTAYKVPKIIEFRTELPMTPVGKVLRKELRAEVSHNSTGP</sequence>
<evidence type="ECO:0000256" key="2">
    <source>
        <dbReference type="ARBA" id="ARBA00004170"/>
    </source>
</evidence>
<dbReference type="Gene3D" id="3.40.50.980">
    <property type="match status" value="2"/>
</dbReference>
<dbReference type="EC" id="6.2.1.3" evidence="12"/>
<evidence type="ECO:0000256" key="3">
    <source>
        <dbReference type="ARBA" id="ARBA00005005"/>
    </source>
</evidence>
<proteinExistence type="inferred from homology"/>
<evidence type="ECO:0000256" key="4">
    <source>
        <dbReference type="ARBA" id="ARBA00006432"/>
    </source>
</evidence>
<dbReference type="SUPFAM" id="SSF56801">
    <property type="entry name" value="Acetyl-CoA synthetase-like"/>
    <property type="match status" value="1"/>
</dbReference>
<dbReference type="Gene3D" id="3.30.300.30">
    <property type="match status" value="1"/>
</dbReference>
<evidence type="ECO:0000256" key="9">
    <source>
        <dbReference type="ARBA" id="ARBA00022842"/>
    </source>
</evidence>
<dbReference type="InterPro" id="IPR050237">
    <property type="entry name" value="ATP-dep_AMP-bd_enzyme"/>
</dbReference>
<feature type="domain" description="AMP-binding enzyme C-terminal" evidence="16">
    <location>
        <begin position="480"/>
        <end position="554"/>
    </location>
</feature>
<organism evidence="17 18">
    <name type="scientific">Parahaliea mediterranea</name>
    <dbReference type="NCBI Taxonomy" id="651086"/>
    <lineage>
        <taxon>Bacteria</taxon>
        <taxon>Pseudomonadati</taxon>
        <taxon>Pseudomonadota</taxon>
        <taxon>Gammaproteobacteria</taxon>
        <taxon>Cellvibrionales</taxon>
        <taxon>Halieaceae</taxon>
        <taxon>Parahaliea</taxon>
    </lineage>
</organism>
<dbReference type="FunFam" id="3.40.50.12780:FF:000003">
    <property type="entry name" value="Long-chain-fatty-acid--CoA ligase FadD"/>
    <property type="match status" value="1"/>
</dbReference>
<evidence type="ECO:0000256" key="13">
    <source>
        <dbReference type="ARBA" id="ARBA00039545"/>
    </source>
</evidence>
<dbReference type="PANTHER" id="PTHR43767:SF8">
    <property type="entry name" value="LONG-CHAIN-FATTY-ACID--COA LIGASE"/>
    <property type="match status" value="1"/>
</dbReference>
<dbReference type="Proteomes" id="UP000664303">
    <property type="component" value="Unassembled WGS sequence"/>
</dbReference>
<dbReference type="GO" id="GO:0016020">
    <property type="term" value="C:membrane"/>
    <property type="evidence" value="ECO:0007669"/>
    <property type="project" value="UniProtKB-SubCell"/>
</dbReference>
<dbReference type="FunFam" id="3.30.300.30:FF:000006">
    <property type="entry name" value="Long-chain-fatty-acid--CoA ligase FadD"/>
    <property type="match status" value="1"/>
</dbReference>
<evidence type="ECO:0000256" key="7">
    <source>
        <dbReference type="ARBA" id="ARBA00022832"/>
    </source>
</evidence>
<comment type="subcellular location">
    <subcellularLocation>
        <location evidence="2">Membrane</location>
        <topology evidence="2">Peripheral membrane protein</topology>
    </subcellularLocation>
</comment>
<evidence type="ECO:0000256" key="12">
    <source>
        <dbReference type="ARBA" id="ARBA00026121"/>
    </source>
</evidence>
<dbReference type="CDD" id="cd05936">
    <property type="entry name" value="FC-FACS_FadD_like"/>
    <property type="match status" value="1"/>
</dbReference>
<keyword evidence="11" id="KW-0472">Membrane</keyword>
<keyword evidence="9" id="KW-0460">Magnesium</keyword>
<keyword evidence="7" id="KW-0276">Fatty acid metabolism</keyword>
<accession>A0A939DF91</accession>
<dbReference type="GO" id="GO:0005524">
    <property type="term" value="F:ATP binding"/>
    <property type="evidence" value="ECO:0007669"/>
    <property type="project" value="UniProtKB-KW"/>
</dbReference>
<dbReference type="PROSITE" id="PS00455">
    <property type="entry name" value="AMP_BINDING"/>
    <property type="match status" value="1"/>
</dbReference>
<name>A0A939DF91_9GAMM</name>
<comment type="pathway">
    <text evidence="3">Lipid metabolism; fatty acid beta-oxidation.</text>
</comment>
<protein>
    <recommendedName>
        <fullName evidence="13">Long-chain-fatty-acid--CoA ligase</fullName>
        <ecNumber evidence="12">6.2.1.3</ecNumber>
    </recommendedName>
    <alternativeName>
        <fullName evidence="14">Long-chain acyl-CoA synthetase</fullName>
    </alternativeName>
</protein>
<evidence type="ECO:0000256" key="10">
    <source>
        <dbReference type="ARBA" id="ARBA00023098"/>
    </source>
</evidence>
<feature type="domain" description="AMP-dependent synthetase/ligase" evidence="15">
    <location>
        <begin position="36"/>
        <end position="429"/>
    </location>
</feature>
<comment type="similarity">
    <text evidence="4">Belongs to the ATP-dependent AMP-binding enzyme family.</text>
</comment>
<evidence type="ECO:0000256" key="14">
    <source>
        <dbReference type="ARBA" id="ARBA00042773"/>
    </source>
</evidence>
<keyword evidence="10" id="KW-0443">Lipid metabolism</keyword>
<dbReference type="Gene3D" id="2.30.38.10">
    <property type="entry name" value="Luciferase, Domain 3"/>
    <property type="match status" value="1"/>
</dbReference>
<evidence type="ECO:0000256" key="8">
    <source>
        <dbReference type="ARBA" id="ARBA00022840"/>
    </source>
</evidence>
<dbReference type="Pfam" id="PF13193">
    <property type="entry name" value="AMP-binding_C"/>
    <property type="match status" value="1"/>
</dbReference>
<dbReference type="EMBL" id="JAFKCZ010000005">
    <property type="protein sequence ID" value="MBN7796422.1"/>
    <property type="molecule type" value="Genomic_DNA"/>
</dbReference>
<comment type="caution">
    <text evidence="17">The sequence shown here is derived from an EMBL/GenBank/DDBJ whole genome shotgun (WGS) entry which is preliminary data.</text>
</comment>
<evidence type="ECO:0000259" key="15">
    <source>
        <dbReference type="Pfam" id="PF00501"/>
    </source>
</evidence>
<evidence type="ECO:0000256" key="5">
    <source>
        <dbReference type="ARBA" id="ARBA00022598"/>
    </source>
</evidence>
<dbReference type="InterPro" id="IPR045851">
    <property type="entry name" value="AMP-bd_C_sf"/>
</dbReference>
<evidence type="ECO:0000256" key="1">
    <source>
        <dbReference type="ARBA" id="ARBA00001946"/>
    </source>
</evidence>